<feature type="region of interest" description="Disordered" evidence="1">
    <location>
        <begin position="365"/>
        <end position="389"/>
    </location>
</feature>
<feature type="compositionally biased region" description="Basic and acidic residues" evidence="1">
    <location>
        <begin position="631"/>
        <end position="755"/>
    </location>
</feature>
<feature type="compositionally biased region" description="Basic and acidic residues" evidence="1">
    <location>
        <begin position="762"/>
        <end position="797"/>
    </location>
</feature>
<evidence type="ECO:0000313" key="4">
    <source>
        <dbReference type="Proteomes" id="UP001432027"/>
    </source>
</evidence>
<feature type="region of interest" description="Disordered" evidence="1">
    <location>
        <begin position="286"/>
        <end position="307"/>
    </location>
</feature>
<dbReference type="Proteomes" id="UP001432027">
    <property type="component" value="Unassembled WGS sequence"/>
</dbReference>
<feature type="non-terminal residue" evidence="3">
    <location>
        <position position="1"/>
    </location>
</feature>
<name>A0AAV5T017_9BILA</name>
<feature type="transmembrane region" description="Helical" evidence="2">
    <location>
        <begin position="1000"/>
        <end position="1022"/>
    </location>
</feature>
<feature type="compositionally biased region" description="Polar residues" evidence="1">
    <location>
        <begin position="406"/>
        <end position="420"/>
    </location>
</feature>
<keyword evidence="2" id="KW-0812">Transmembrane</keyword>
<feature type="compositionally biased region" description="Basic and acidic residues" evidence="1">
    <location>
        <begin position="876"/>
        <end position="889"/>
    </location>
</feature>
<feature type="non-terminal residue" evidence="3">
    <location>
        <position position="1072"/>
    </location>
</feature>
<feature type="compositionally biased region" description="Basic and acidic residues" evidence="1">
    <location>
        <begin position="924"/>
        <end position="961"/>
    </location>
</feature>
<keyword evidence="4" id="KW-1185">Reference proteome</keyword>
<comment type="caution">
    <text evidence="3">The sequence shown here is derived from an EMBL/GenBank/DDBJ whole genome shotgun (WGS) entry which is preliminary data.</text>
</comment>
<gene>
    <name evidence="3" type="ORF">PENTCL1PPCAC_7870</name>
</gene>
<evidence type="ECO:0000256" key="2">
    <source>
        <dbReference type="SAM" id="Phobius"/>
    </source>
</evidence>
<feature type="compositionally biased region" description="Polar residues" evidence="1">
    <location>
        <begin position="838"/>
        <end position="851"/>
    </location>
</feature>
<keyword evidence="2" id="KW-0472">Membrane</keyword>
<feature type="region of interest" description="Disordered" evidence="1">
    <location>
        <begin position="631"/>
        <end position="979"/>
    </location>
</feature>
<feature type="region of interest" description="Disordered" evidence="1">
    <location>
        <begin position="1"/>
        <end position="31"/>
    </location>
</feature>
<proteinExistence type="predicted"/>
<dbReference type="EMBL" id="BTSX01000002">
    <property type="protein sequence ID" value="GMS85695.1"/>
    <property type="molecule type" value="Genomic_DNA"/>
</dbReference>
<feature type="region of interest" description="Disordered" evidence="1">
    <location>
        <begin position="405"/>
        <end position="513"/>
    </location>
</feature>
<keyword evidence="2" id="KW-1133">Transmembrane helix</keyword>
<feature type="compositionally biased region" description="Basic and acidic residues" evidence="1">
    <location>
        <begin position="806"/>
        <end position="834"/>
    </location>
</feature>
<dbReference type="AlphaFoldDB" id="A0AAV5T017"/>
<reference evidence="3" key="1">
    <citation type="submission" date="2023-10" db="EMBL/GenBank/DDBJ databases">
        <title>Genome assembly of Pristionchus species.</title>
        <authorList>
            <person name="Yoshida K."/>
            <person name="Sommer R.J."/>
        </authorList>
    </citation>
    <scope>NUCLEOTIDE SEQUENCE</scope>
    <source>
        <strain evidence="3">RS0144</strain>
    </source>
</reference>
<accession>A0AAV5T017</accession>
<sequence length="1072" mass="124821">SDQATNLPSKIGRNRRKAGARGTTQSASSLCVWPSPRPDPLRLLHPDILPPVLYRLYCALNVTNPPTDSPPIPPAFVLPYLLELSPQYRPIEYQATSSPRLSIASDVTSAIESWTTGSVTEMNAVDEQKAVDHWPICGHITDLINTPSSSLPAWIDYKEKIDHALLQMEQHLQQEFRRLEETGVYVPLLPAPVPPFERVPSYPVVKKLAINTGRMDGLNEERLLLVYHEQKRKLSRLCSFLRDIEKAVYLPKYRDLRPGLDANFSRLMGAVRVINEIISASPLNQETLSDPVSKRRRKAADAETRRQKDVENALVRLGRDAQKSSVPAIVQIPPHRMFIPGVEHFPGIELKSADCYFRPLNLTEEREKNQNSPDSGLPASPNHSRTSEHVVTEFELPLVLEIDSEGSYTESESVCSTSREPSPLTMEEEMERRKMSQMECERRQKETDTIREGFRKKVEEAIGPEKIAERKVTKPASTSNTASPSFSPSPSTSSTSPERSRESSLLRDLPDEETDDSRELRLFMEAQLLDVDQIRQQKMVAIWRAWLRGISILRKERKEREADKKEKAIQRRHDLIMEIVAKKEKEKEERELRAWEEQQELLQLELAARELLQQERARQAQQSAMYLREMEAREAAQREHRAAKEEEKKRKREEAQRKAAEKASLEEEKKKKEEGEKRLAEEERARVEREEDEKRRETERIEREKAEAERQRQLTLDRETRKAEERKQKEEAAEKKRKEEEEKSQKAIEKKIEEHRKKRKLAERMDKLIEEEAKREAERRRLEREEQAVQRREEQQKIRTLALQRAQEEKARQGLSLDERLRREEEEKKRKMEEIQSVVDTQLTPPISPTQKKANAKRRSAKKIQSTISEDLIETDLEKEARSAKRAEEREESEVDEFQVAIPKNSRKKEAKFEPKIYVPVKPELNEKDKKAVEKRKAFQEREAKEQRRRETLERTSKENSPDASKSQGNQKQHYTKKEKLPTFSREWIEFRNRRGEMSPMMHCLIITALISLGALGIFSSWNKTLGIRQDKPPKDFVCPNLDSNRNQDDDTMEFPEFLVPLEEMENKPDPD</sequence>
<feature type="compositionally biased region" description="Basic and acidic residues" evidence="1">
    <location>
        <begin position="498"/>
        <end position="509"/>
    </location>
</feature>
<feature type="compositionally biased region" description="Basic and acidic residues" evidence="1">
    <location>
        <begin position="430"/>
        <end position="460"/>
    </location>
</feature>
<feature type="compositionally biased region" description="Polar residues" evidence="1">
    <location>
        <begin position="962"/>
        <end position="973"/>
    </location>
</feature>
<organism evidence="3 4">
    <name type="scientific">Pristionchus entomophagus</name>
    <dbReference type="NCBI Taxonomy" id="358040"/>
    <lineage>
        <taxon>Eukaryota</taxon>
        <taxon>Metazoa</taxon>
        <taxon>Ecdysozoa</taxon>
        <taxon>Nematoda</taxon>
        <taxon>Chromadorea</taxon>
        <taxon>Rhabditida</taxon>
        <taxon>Rhabditina</taxon>
        <taxon>Diplogasteromorpha</taxon>
        <taxon>Diplogasteroidea</taxon>
        <taxon>Neodiplogasteridae</taxon>
        <taxon>Pristionchus</taxon>
    </lineage>
</organism>
<evidence type="ECO:0000313" key="3">
    <source>
        <dbReference type="EMBL" id="GMS85695.1"/>
    </source>
</evidence>
<evidence type="ECO:0000256" key="1">
    <source>
        <dbReference type="SAM" id="MobiDB-lite"/>
    </source>
</evidence>
<feature type="compositionally biased region" description="Low complexity" evidence="1">
    <location>
        <begin position="474"/>
        <end position="497"/>
    </location>
</feature>
<protein>
    <submittedName>
        <fullName evidence="3">Uncharacterized protein</fullName>
    </submittedName>
</protein>